<evidence type="ECO:0000256" key="2">
    <source>
        <dbReference type="SAM" id="MobiDB-lite"/>
    </source>
</evidence>
<feature type="coiled-coil region" evidence="1">
    <location>
        <begin position="149"/>
        <end position="176"/>
    </location>
</feature>
<feature type="region of interest" description="Disordered" evidence="2">
    <location>
        <begin position="60"/>
        <end position="94"/>
    </location>
</feature>
<feature type="region of interest" description="Disordered" evidence="2">
    <location>
        <begin position="193"/>
        <end position="213"/>
    </location>
</feature>
<comment type="caution">
    <text evidence="3">The sequence shown here is derived from an EMBL/GenBank/DDBJ whole genome shotgun (WGS) entry which is preliminary data.</text>
</comment>
<evidence type="ECO:0000313" key="3">
    <source>
        <dbReference type="EMBL" id="OMJ86911.1"/>
    </source>
</evidence>
<accession>A0A1R2CD25</accession>
<reference evidence="3 4" key="1">
    <citation type="submission" date="2016-11" db="EMBL/GenBank/DDBJ databases">
        <title>The macronuclear genome of Stentor coeruleus: a giant cell with tiny introns.</title>
        <authorList>
            <person name="Slabodnick M."/>
            <person name="Ruby J.G."/>
            <person name="Reiff S.B."/>
            <person name="Swart E.C."/>
            <person name="Gosai S."/>
            <person name="Prabakaran S."/>
            <person name="Witkowska E."/>
            <person name="Larue G.E."/>
            <person name="Fisher S."/>
            <person name="Freeman R.M."/>
            <person name="Gunawardena J."/>
            <person name="Chu W."/>
            <person name="Stover N.A."/>
            <person name="Gregory B.D."/>
            <person name="Nowacki M."/>
            <person name="Derisi J."/>
            <person name="Roy S.W."/>
            <person name="Marshall W.F."/>
            <person name="Sood P."/>
        </authorList>
    </citation>
    <scope>NUCLEOTIDE SEQUENCE [LARGE SCALE GENOMIC DNA]</scope>
    <source>
        <strain evidence="3">WM001</strain>
    </source>
</reference>
<organism evidence="3 4">
    <name type="scientific">Stentor coeruleus</name>
    <dbReference type="NCBI Taxonomy" id="5963"/>
    <lineage>
        <taxon>Eukaryota</taxon>
        <taxon>Sar</taxon>
        <taxon>Alveolata</taxon>
        <taxon>Ciliophora</taxon>
        <taxon>Postciliodesmatophora</taxon>
        <taxon>Heterotrichea</taxon>
        <taxon>Heterotrichida</taxon>
        <taxon>Stentoridae</taxon>
        <taxon>Stentor</taxon>
    </lineage>
</organism>
<protein>
    <submittedName>
        <fullName evidence="3">Uncharacterized protein</fullName>
    </submittedName>
</protein>
<dbReference type="AlphaFoldDB" id="A0A1R2CD25"/>
<dbReference type="Proteomes" id="UP000187209">
    <property type="component" value="Unassembled WGS sequence"/>
</dbReference>
<gene>
    <name evidence="3" type="ORF">SteCoe_11462</name>
</gene>
<keyword evidence="1" id="KW-0175">Coiled coil</keyword>
<sequence length="245" mass="29452">MKNIHDNTREQSPKVKKSTVSVKLMASASKPINYCFIDLKKQRFIGKKIADEEYFRALKHHKDPRKDDQNASFNTKESLDHKSPESRRPMSVEPDQRYSFENWMKYKTHQAKQEHKQQLLDEYSLRMKHRQNGMSYKEWLKISLAKERSEKKHRRVKEERDKIDCIEKEKQKCYEKETRKSLERKQRLERLSKLSIKRSTQQNSDERPISHSPLLLAYSPNKYNKCQNSIYSKNSKFSTSPFDDY</sequence>
<proteinExistence type="predicted"/>
<name>A0A1R2CD25_9CILI</name>
<dbReference type="EMBL" id="MPUH01000191">
    <property type="protein sequence ID" value="OMJ86911.1"/>
    <property type="molecule type" value="Genomic_DNA"/>
</dbReference>
<evidence type="ECO:0000256" key="1">
    <source>
        <dbReference type="SAM" id="Coils"/>
    </source>
</evidence>
<evidence type="ECO:0000313" key="4">
    <source>
        <dbReference type="Proteomes" id="UP000187209"/>
    </source>
</evidence>
<feature type="compositionally biased region" description="Basic and acidic residues" evidence="2">
    <location>
        <begin position="77"/>
        <end position="94"/>
    </location>
</feature>
<keyword evidence="4" id="KW-1185">Reference proteome</keyword>